<evidence type="ECO:0000313" key="1">
    <source>
        <dbReference type="EMBL" id="SMD08100.1"/>
    </source>
</evidence>
<dbReference type="RefSeq" id="WP_084412188.1">
    <property type="nucleotide sequence ID" value="NZ_FWXR01000024.1"/>
</dbReference>
<accession>A0A1W2EEB5</accession>
<keyword evidence="2" id="KW-1185">Reference proteome</keyword>
<protein>
    <recommendedName>
        <fullName evidence="3">PepSY domain-containing protein</fullName>
    </recommendedName>
</protein>
<dbReference type="STRING" id="937218.SAMN06297251_12462"/>
<gene>
    <name evidence="1" type="ORF">SAMN06297251_12462</name>
</gene>
<evidence type="ECO:0008006" key="3">
    <source>
        <dbReference type="Google" id="ProtNLM"/>
    </source>
</evidence>
<sequence length="94" mass="10893">MDVKEAVRRAKTYVTDLLAEEGLTNLGLEEIEYDESRNVWRVTVGFSRPWNTPRSALSNLTIDPALKRAYRVVDIRDDNGEVLSLRRRETINEE</sequence>
<name>A0A1W2EEB5_9HYPH</name>
<dbReference type="Proteomes" id="UP000192656">
    <property type="component" value="Unassembled WGS sequence"/>
</dbReference>
<proteinExistence type="predicted"/>
<dbReference type="EMBL" id="FWXR01000024">
    <property type="protein sequence ID" value="SMD08100.1"/>
    <property type="molecule type" value="Genomic_DNA"/>
</dbReference>
<dbReference type="OrthoDB" id="9155172at2"/>
<reference evidence="1 2" key="1">
    <citation type="submission" date="2017-04" db="EMBL/GenBank/DDBJ databases">
        <authorList>
            <person name="Afonso C.L."/>
            <person name="Miller P.J."/>
            <person name="Scott M.A."/>
            <person name="Spackman E."/>
            <person name="Goraichik I."/>
            <person name="Dimitrov K.M."/>
            <person name="Suarez D.L."/>
            <person name="Swayne D.E."/>
        </authorList>
    </citation>
    <scope>NUCLEOTIDE SEQUENCE [LARGE SCALE GENOMIC DNA]</scope>
    <source>
        <strain evidence="1 2">CGMCC 1.10972</strain>
    </source>
</reference>
<dbReference type="AlphaFoldDB" id="A0A1W2EEB5"/>
<evidence type="ECO:0000313" key="2">
    <source>
        <dbReference type="Proteomes" id="UP000192656"/>
    </source>
</evidence>
<organism evidence="1 2">
    <name type="scientific">Fulvimarina manganoxydans</name>
    <dbReference type="NCBI Taxonomy" id="937218"/>
    <lineage>
        <taxon>Bacteria</taxon>
        <taxon>Pseudomonadati</taxon>
        <taxon>Pseudomonadota</taxon>
        <taxon>Alphaproteobacteria</taxon>
        <taxon>Hyphomicrobiales</taxon>
        <taxon>Aurantimonadaceae</taxon>
        <taxon>Fulvimarina</taxon>
    </lineage>
</organism>